<dbReference type="EMBL" id="PKPP01009845">
    <property type="protein sequence ID" value="PWA47358.1"/>
    <property type="molecule type" value="Genomic_DNA"/>
</dbReference>
<dbReference type="InterPro" id="IPR025886">
    <property type="entry name" value="PP2-like"/>
</dbReference>
<keyword evidence="1" id="KW-0418">Kinase</keyword>
<dbReference type="Pfam" id="PF14299">
    <property type="entry name" value="PP2"/>
    <property type="match status" value="1"/>
</dbReference>
<dbReference type="PANTHER" id="PTHR32278:SF135">
    <property type="entry name" value="F-BOX PROTEIN PP2-B12"/>
    <property type="match status" value="1"/>
</dbReference>
<sequence>MQLVLVNDKGQVCERVYIEACLDQIQYENGLKVLPSSVENSRFPGGRCYSIYVDKLMDIRVRARFLNPKITYSVNLVFRNALQRVWLCRTLHYKLNGDTKCCMVYDTYAREDGWFVVPLYEFTSDHKTADFEIIFEGTRNGCELQVAGFEFQPNEKVELHDQGLEEYQDIVKAASQSLFYKTLEELEVLLSVGFHINNHKTCLIPRQGGYSFYHTDLYSRFPRFFKTNEKGFKVHIRTQFLTPSIRYTVNLVLCKDEYSIEQMYAALRYKLEGEAKTSIVYLATTTKDNLSYIAELYQFTSDGRVFDLEIVFLDHKKDLHVEGVLFQPLEKVEHEQALADEEVSNDSMQWTMKENDSGTKLLKWFHVDKGQEGYAVDKDGKKSLMLAARGVIKTEGLSFTSLPESRFQEVAVITANNFDIVKEIKCDALTPETTYACYLVYKYTGDQLVLKTPHTKDRNYIRGYIYLLSPPKTPIIGQNLGQKTHSSLKRSKFIVVPRQRNDGWMEVKVWEFQPPSSTDTIDMYIMLTTPDYNDISGLIIESIELRPVVAHST</sequence>
<dbReference type="AlphaFoldDB" id="A0A2U1LEE0"/>
<evidence type="ECO:0000313" key="2">
    <source>
        <dbReference type="Proteomes" id="UP000245207"/>
    </source>
</evidence>
<organism evidence="1 2">
    <name type="scientific">Artemisia annua</name>
    <name type="common">Sweet wormwood</name>
    <dbReference type="NCBI Taxonomy" id="35608"/>
    <lineage>
        <taxon>Eukaryota</taxon>
        <taxon>Viridiplantae</taxon>
        <taxon>Streptophyta</taxon>
        <taxon>Embryophyta</taxon>
        <taxon>Tracheophyta</taxon>
        <taxon>Spermatophyta</taxon>
        <taxon>Magnoliopsida</taxon>
        <taxon>eudicotyledons</taxon>
        <taxon>Gunneridae</taxon>
        <taxon>Pentapetalae</taxon>
        <taxon>asterids</taxon>
        <taxon>campanulids</taxon>
        <taxon>Asterales</taxon>
        <taxon>Asteraceae</taxon>
        <taxon>Asteroideae</taxon>
        <taxon>Anthemideae</taxon>
        <taxon>Artemisiinae</taxon>
        <taxon>Artemisia</taxon>
    </lineage>
</organism>
<evidence type="ECO:0000313" key="1">
    <source>
        <dbReference type="EMBL" id="PWA47358.1"/>
    </source>
</evidence>
<proteinExistence type="predicted"/>
<keyword evidence="2" id="KW-1185">Reference proteome</keyword>
<gene>
    <name evidence="1" type="ORF">CTI12_AA498930</name>
</gene>
<dbReference type="PANTHER" id="PTHR32278">
    <property type="entry name" value="F-BOX DOMAIN-CONTAINING PROTEIN"/>
    <property type="match status" value="1"/>
</dbReference>
<reference evidence="1 2" key="1">
    <citation type="journal article" date="2018" name="Mol. Plant">
        <title>The genome of Artemisia annua provides insight into the evolution of Asteraceae family and artemisinin biosynthesis.</title>
        <authorList>
            <person name="Shen Q."/>
            <person name="Zhang L."/>
            <person name="Liao Z."/>
            <person name="Wang S."/>
            <person name="Yan T."/>
            <person name="Shi P."/>
            <person name="Liu M."/>
            <person name="Fu X."/>
            <person name="Pan Q."/>
            <person name="Wang Y."/>
            <person name="Lv Z."/>
            <person name="Lu X."/>
            <person name="Zhang F."/>
            <person name="Jiang W."/>
            <person name="Ma Y."/>
            <person name="Chen M."/>
            <person name="Hao X."/>
            <person name="Li L."/>
            <person name="Tang Y."/>
            <person name="Lv G."/>
            <person name="Zhou Y."/>
            <person name="Sun X."/>
            <person name="Brodelius P.E."/>
            <person name="Rose J.K.C."/>
            <person name="Tang K."/>
        </authorList>
    </citation>
    <scope>NUCLEOTIDE SEQUENCE [LARGE SCALE GENOMIC DNA]</scope>
    <source>
        <strain evidence="2">cv. Huhao1</strain>
        <tissue evidence="1">Leaf</tissue>
    </source>
</reference>
<accession>A0A2U1LEE0</accession>
<protein>
    <submittedName>
        <fullName evidence="1">Protein kinase domain, Nitrogen network kinase 1, Phloem protein 2-like protein</fullName>
    </submittedName>
</protein>
<comment type="caution">
    <text evidence="1">The sequence shown here is derived from an EMBL/GenBank/DDBJ whole genome shotgun (WGS) entry which is preliminary data.</text>
</comment>
<name>A0A2U1LEE0_ARTAN</name>
<dbReference type="STRING" id="35608.A0A2U1LEE0"/>
<dbReference type="Proteomes" id="UP000245207">
    <property type="component" value="Unassembled WGS sequence"/>
</dbReference>
<dbReference type="OrthoDB" id="1698672at2759"/>
<keyword evidence="1" id="KW-0808">Transferase</keyword>
<dbReference type="GO" id="GO:0016301">
    <property type="term" value="F:kinase activity"/>
    <property type="evidence" value="ECO:0007669"/>
    <property type="project" value="UniProtKB-KW"/>
</dbReference>